<feature type="domain" description="C2H2-type" evidence="2">
    <location>
        <begin position="598"/>
        <end position="620"/>
    </location>
</feature>
<evidence type="ECO:0000313" key="3">
    <source>
        <dbReference type="EnsemblMetazoa" id="AATE012928-PA.1"/>
    </source>
</evidence>
<name>A0A182J7P3_ANOAO</name>
<dbReference type="InterPro" id="IPR013087">
    <property type="entry name" value="Znf_C2H2_type"/>
</dbReference>
<evidence type="ECO:0000256" key="1">
    <source>
        <dbReference type="SAM" id="MobiDB-lite"/>
    </source>
</evidence>
<feature type="region of interest" description="Disordered" evidence="1">
    <location>
        <begin position="176"/>
        <end position="196"/>
    </location>
</feature>
<feature type="region of interest" description="Disordered" evidence="1">
    <location>
        <begin position="1020"/>
        <end position="1053"/>
    </location>
</feature>
<dbReference type="AlphaFoldDB" id="A0A182J7P3"/>
<dbReference type="GO" id="GO:0000981">
    <property type="term" value="F:DNA-binding transcription factor activity, RNA polymerase II-specific"/>
    <property type="evidence" value="ECO:0007669"/>
    <property type="project" value="TreeGrafter"/>
</dbReference>
<dbReference type="SMART" id="SM00355">
    <property type="entry name" value="ZnF_C2H2"/>
    <property type="match status" value="5"/>
</dbReference>
<dbReference type="VEuPathDB" id="VectorBase:AATE012928"/>
<dbReference type="PROSITE" id="PS50157">
    <property type="entry name" value="ZINC_FINGER_C2H2_2"/>
    <property type="match status" value="2"/>
</dbReference>
<dbReference type="EnsemblMetazoa" id="AATE012928-RA">
    <property type="protein sequence ID" value="AATE012928-PA.1"/>
    <property type="gene ID" value="AATE012928"/>
</dbReference>
<dbReference type="STRING" id="41427.A0A182J7P3"/>
<organism evidence="3">
    <name type="scientific">Anopheles atroparvus</name>
    <name type="common">European mosquito</name>
    <dbReference type="NCBI Taxonomy" id="41427"/>
    <lineage>
        <taxon>Eukaryota</taxon>
        <taxon>Metazoa</taxon>
        <taxon>Ecdysozoa</taxon>
        <taxon>Arthropoda</taxon>
        <taxon>Hexapoda</taxon>
        <taxon>Insecta</taxon>
        <taxon>Pterygota</taxon>
        <taxon>Neoptera</taxon>
        <taxon>Endopterygota</taxon>
        <taxon>Diptera</taxon>
        <taxon>Nematocera</taxon>
        <taxon>Culicoidea</taxon>
        <taxon>Culicidae</taxon>
        <taxon>Anophelinae</taxon>
        <taxon>Anopheles</taxon>
    </lineage>
</organism>
<accession>A0A182J7P3</accession>
<sequence length="1170" mass="123654">MQKKIVQQQSPHVRRIFTTSSAQQQQQQSTMQLNAVKKINSLLQSGTVSVTGITHGQQRVVQKKPLLAQPTSVSITTTNTNSYASRQQKCYICGENAGLNATLMSEASTSTTQTEYVAKLAKVIGPNYSVVLSVEDVICRRCITILNQLDKLGSEMDNLRSTLLGFIHKKNNIPEDGAEQQQQQQVGGGSPPAKMQKLTHVSTAGSGGTTAGGVTYSIKGADSAALNTSGGSGSELNTSADVEAQLTSLFEKGSSGGAVAQQTQQKHIVVTTNNGGTASVTINAQGSTTPVAAAGTNAAGGGLQRKASKLYKCMPCGFKTTDLALFQPHYENCPPRAAGGGGVAAQSNAASPTAASNAGATSATGTVTTTTTTFRCKMCKTVFGTIALLKQHTLQEHPTLQQQQQQHSAVQKTIVVTTGAGGAQELPHQILQCGQCSFKTADKQVYNEHIRKHGTGTATSTGGSGGGTKLKPFKCRVCLQRFESREMASLHAKQHQPDYFKCGICNVTFNKRELLMTHLEQHENMKKDPNGSSKPQQQQQQQHVQQLQLQTTTATAQQQQQMKLEMADSSTQKLLQESIDEALRDSMGDPNNAKIQFHSCESCSLTFLSEKLYTQHMKTHVPGGGGGGGGGAGGAGTPGIVTTGLGQQQQQQQLVVSSNTVSSAVSAAGNRKPMGGVTSALLLAATADGGSGGLAGKLLATTSSSNAASTAAASAQSASDNTISDGDLESIFERMHSDPKVSESSDHPTATGAVSATEAGSMVITSQDGTTGNITFNITLPQQDDGSTAFVQQQQHQEQQQSVGIDMPTLDQGDEQQQQQQKEQQHMPVSMPSLDDDGEQSQNSQNSNTENVPMELEDMQGADGQQIKFILNESGQLLQLDNNHIITTDAEGNQILVQGADSEHIQQLLQSVGVVMQGSEGETLQMLSSDGQNQMILVRGADGQEQLIDASLLNADGNIVIQQQQEGELNAEGTHITTEDGLQIPVSVAFTTSGEVDQEGHLTVSMAEGSEQQLQLHLEQAGGGSLEEQQQHEQQHLGDGSVDHQQQQQQQQHNAILTEGGQIIIHQKEHDEHSEKDHDGENGPTGVDDGSEGSGHGQTVVTTTNGADGSTVVVTTYSSSPNGTTITTTSTTAPATTTNANSTESAEDQMFNFDELIQPQIVIKQQQVRN</sequence>
<dbReference type="GO" id="GO:0005634">
    <property type="term" value="C:nucleus"/>
    <property type="evidence" value="ECO:0007669"/>
    <property type="project" value="TreeGrafter"/>
</dbReference>
<protein>
    <recommendedName>
        <fullName evidence="2">C2H2-type domain-containing protein</fullName>
    </recommendedName>
</protein>
<feature type="region of interest" description="Disordered" evidence="1">
    <location>
        <begin position="1069"/>
        <end position="1096"/>
    </location>
</feature>
<feature type="region of interest" description="Disordered" evidence="1">
    <location>
        <begin position="737"/>
        <end position="760"/>
    </location>
</feature>
<dbReference type="InterPro" id="IPR052145">
    <property type="entry name" value="Mediator/Homeobox_domain"/>
</dbReference>
<dbReference type="PROSITE" id="PS00028">
    <property type="entry name" value="ZINC_FINGER_C2H2_1"/>
    <property type="match status" value="4"/>
</dbReference>
<feature type="region of interest" description="Disordered" evidence="1">
    <location>
        <begin position="524"/>
        <end position="551"/>
    </location>
</feature>
<feature type="domain" description="C2H2-type" evidence="2">
    <location>
        <begin position="500"/>
        <end position="527"/>
    </location>
</feature>
<dbReference type="PANTHER" id="PTHR24330:SF10">
    <property type="entry name" value="HOMEOBOX PROTEIN B-H1-RELATED"/>
    <property type="match status" value="1"/>
</dbReference>
<feature type="compositionally biased region" description="Basic and acidic residues" evidence="1">
    <location>
        <begin position="1069"/>
        <end position="1081"/>
    </location>
</feature>
<feature type="compositionally biased region" description="Low complexity" evidence="1">
    <location>
        <begin position="536"/>
        <end position="551"/>
    </location>
</feature>
<feature type="compositionally biased region" description="Basic and acidic residues" evidence="1">
    <location>
        <begin position="737"/>
        <end position="746"/>
    </location>
</feature>
<feature type="compositionally biased region" description="Gly residues" evidence="1">
    <location>
        <begin position="623"/>
        <end position="637"/>
    </location>
</feature>
<dbReference type="GO" id="GO:0000977">
    <property type="term" value="F:RNA polymerase II transcription regulatory region sequence-specific DNA binding"/>
    <property type="evidence" value="ECO:0007669"/>
    <property type="project" value="TreeGrafter"/>
</dbReference>
<dbReference type="SUPFAM" id="SSF57667">
    <property type="entry name" value="beta-beta-alpha zinc fingers"/>
    <property type="match status" value="2"/>
</dbReference>
<dbReference type="Gene3D" id="3.30.160.60">
    <property type="entry name" value="Classic Zinc Finger"/>
    <property type="match status" value="2"/>
</dbReference>
<dbReference type="InterPro" id="IPR036236">
    <property type="entry name" value="Znf_C2H2_sf"/>
</dbReference>
<feature type="region of interest" description="Disordered" evidence="1">
    <location>
        <begin position="623"/>
        <end position="648"/>
    </location>
</feature>
<proteinExistence type="predicted"/>
<evidence type="ECO:0000259" key="2">
    <source>
        <dbReference type="PROSITE" id="PS50157"/>
    </source>
</evidence>
<feature type="region of interest" description="Disordered" evidence="1">
    <location>
        <begin position="807"/>
        <end position="849"/>
    </location>
</feature>
<dbReference type="PANTHER" id="PTHR24330">
    <property type="entry name" value="HOMEOBOX PROTEIN BARH-LIKE"/>
    <property type="match status" value="1"/>
</dbReference>
<reference evidence="3" key="1">
    <citation type="submission" date="2022-08" db="UniProtKB">
        <authorList>
            <consortium name="EnsemblMetazoa"/>
        </authorList>
    </citation>
    <scope>IDENTIFICATION</scope>
    <source>
        <strain evidence="3">EBRO</strain>
    </source>
</reference>